<dbReference type="Pfam" id="PF16818">
    <property type="entry name" value="SLM4"/>
    <property type="match status" value="1"/>
</dbReference>
<evidence type="ECO:0000313" key="2">
    <source>
        <dbReference type="Proteomes" id="UP000182334"/>
    </source>
</evidence>
<dbReference type="GO" id="GO:0071986">
    <property type="term" value="C:Ragulator complex"/>
    <property type="evidence" value="ECO:0007669"/>
    <property type="project" value="InterPro"/>
</dbReference>
<dbReference type="AlphaFoldDB" id="A0A1L0BBI3"/>
<name>A0A1L0BBI3_9ASCO</name>
<gene>
    <name evidence="1" type="ORF">SAMEA4029010_CIC11G00000002702</name>
</gene>
<proteinExistence type="predicted"/>
<dbReference type="EMBL" id="LT635756">
    <property type="protein sequence ID" value="SGZ47082.1"/>
    <property type="molecule type" value="Genomic_DNA"/>
</dbReference>
<sequence length="147" mass="15981">MLQSKQVSQVLAQVVAGDNASTKGPISVSLLSAKGLPLTTVTSTHVADTTLTADNLRVYSLLAINSFHQQAKCGDDDVDNWALLDLDGSLRAMVRKFSTLENNSENYHNDMFVVLFYSGDYSDALAKVRLDLLTLALAEGLRGYMSH</sequence>
<organism evidence="1 2">
    <name type="scientific">Sungouiella intermedia</name>
    <dbReference type="NCBI Taxonomy" id="45354"/>
    <lineage>
        <taxon>Eukaryota</taxon>
        <taxon>Fungi</taxon>
        <taxon>Dikarya</taxon>
        <taxon>Ascomycota</taxon>
        <taxon>Saccharomycotina</taxon>
        <taxon>Pichiomycetes</taxon>
        <taxon>Metschnikowiaceae</taxon>
        <taxon>Sungouiella</taxon>
    </lineage>
</organism>
<accession>A0A1L0BBI3</accession>
<reference evidence="1 2" key="1">
    <citation type="submission" date="2016-10" db="EMBL/GenBank/DDBJ databases">
        <authorList>
            <person name="de Groot N.N."/>
        </authorList>
    </citation>
    <scope>NUCLEOTIDE SEQUENCE [LARGE SCALE GENOMIC DNA]</scope>
    <source>
        <strain evidence="1 2">CBS 141442</strain>
    </source>
</reference>
<protein>
    <submittedName>
        <fullName evidence="1">CIC11C00000002702</fullName>
    </submittedName>
</protein>
<dbReference type="Proteomes" id="UP000182334">
    <property type="component" value="Chromosome I"/>
</dbReference>
<dbReference type="InterPro" id="IPR020233">
    <property type="entry name" value="Slm4"/>
</dbReference>
<dbReference type="GO" id="GO:0007165">
    <property type="term" value="P:signal transduction"/>
    <property type="evidence" value="ECO:0007669"/>
    <property type="project" value="InterPro"/>
</dbReference>
<evidence type="ECO:0000313" key="1">
    <source>
        <dbReference type="EMBL" id="SGZ47082.1"/>
    </source>
</evidence>
<dbReference type="OrthoDB" id="4074735at2759"/>
<keyword evidence="2" id="KW-1185">Reference proteome</keyword>